<dbReference type="Proteomes" id="UP000244677">
    <property type="component" value="Chromosome"/>
</dbReference>
<evidence type="ECO:0000313" key="1">
    <source>
        <dbReference type="EMBL" id="AWG26366.1"/>
    </source>
</evidence>
<dbReference type="RefSeq" id="WP_108737891.1">
    <property type="nucleotide sequence ID" value="NZ_CP020919.1"/>
</dbReference>
<accession>A0A2S1LRU9</accession>
<name>A0A2S1LRU9_9FLAO</name>
<evidence type="ECO:0000313" key="2">
    <source>
        <dbReference type="Proteomes" id="UP000244677"/>
    </source>
</evidence>
<dbReference type="AlphaFoldDB" id="A0A2S1LRU9"/>
<dbReference type="KEGG" id="fki:FK004_14585"/>
<dbReference type="EMBL" id="CP020919">
    <property type="protein sequence ID" value="AWG26366.1"/>
    <property type="molecule type" value="Genomic_DNA"/>
</dbReference>
<organism evidence="1 2">
    <name type="scientific">Flavobacterium kingsejongi</name>
    <dbReference type="NCBI Taxonomy" id="1678728"/>
    <lineage>
        <taxon>Bacteria</taxon>
        <taxon>Pseudomonadati</taxon>
        <taxon>Bacteroidota</taxon>
        <taxon>Flavobacteriia</taxon>
        <taxon>Flavobacteriales</taxon>
        <taxon>Flavobacteriaceae</taxon>
        <taxon>Flavobacterium</taxon>
    </lineage>
</organism>
<keyword evidence="2" id="KW-1185">Reference proteome</keyword>
<protein>
    <submittedName>
        <fullName evidence="1">Uncharacterized protein</fullName>
    </submittedName>
</protein>
<gene>
    <name evidence="1" type="ORF">FK004_14585</name>
</gene>
<sequence length="114" mass="13881">MNTTYHTLYYLENSKIALIEIKIDTIETNNLDKIFYWFLYDKTEDTLQRLDFQSSHLHNNYEERHFEQGYLRFTNEVGQYTADTETEVSKLVNNQRLFLPENIISYINKYLKEH</sequence>
<proteinExistence type="predicted"/>
<reference evidence="1 2" key="1">
    <citation type="submission" date="2017-04" db="EMBL/GenBank/DDBJ databases">
        <title>Complete genome sequence of Flavobacterium kingsejong AJ004.</title>
        <authorList>
            <person name="Lee P.C."/>
        </authorList>
    </citation>
    <scope>NUCLEOTIDE SEQUENCE [LARGE SCALE GENOMIC DNA]</scope>
    <source>
        <strain evidence="1 2">AJ004</strain>
    </source>
</reference>
<dbReference type="OrthoDB" id="997000at2"/>